<keyword evidence="5" id="KW-0732">Signal</keyword>
<dbReference type="GO" id="GO:0005987">
    <property type="term" value="P:sucrose catabolic process"/>
    <property type="evidence" value="ECO:0007669"/>
    <property type="project" value="TreeGrafter"/>
</dbReference>
<dbReference type="InterPro" id="IPR001362">
    <property type="entry name" value="Glyco_hydro_32"/>
</dbReference>
<gene>
    <name evidence="8" type="ORF">FB567DRAFT_19568</name>
</gene>
<accession>A0A8K0W4P3</accession>
<evidence type="ECO:0000256" key="1">
    <source>
        <dbReference type="ARBA" id="ARBA00009902"/>
    </source>
</evidence>
<dbReference type="Proteomes" id="UP000813461">
    <property type="component" value="Unassembled WGS sequence"/>
</dbReference>
<evidence type="ECO:0000313" key="9">
    <source>
        <dbReference type="Proteomes" id="UP000813461"/>
    </source>
</evidence>
<comment type="caution">
    <text evidence="8">The sequence shown here is derived from an EMBL/GenBank/DDBJ whole genome shotgun (WGS) entry which is preliminary data.</text>
</comment>
<dbReference type="SMART" id="SM00640">
    <property type="entry name" value="Glyco_32"/>
    <property type="match status" value="1"/>
</dbReference>
<keyword evidence="9" id="KW-1185">Reference proteome</keyword>
<dbReference type="Gene3D" id="2.115.10.20">
    <property type="entry name" value="Glycosyl hydrolase domain, family 43"/>
    <property type="match status" value="1"/>
</dbReference>
<dbReference type="InterPro" id="IPR013189">
    <property type="entry name" value="Glyco_hydro_32_C"/>
</dbReference>
<dbReference type="GO" id="GO:0005737">
    <property type="term" value="C:cytoplasm"/>
    <property type="evidence" value="ECO:0007669"/>
    <property type="project" value="TreeGrafter"/>
</dbReference>
<feature type="chain" id="PRO_5035472359" evidence="5">
    <location>
        <begin position="21"/>
        <end position="648"/>
    </location>
</feature>
<keyword evidence="3 4" id="KW-0326">Glycosidase</keyword>
<dbReference type="GO" id="GO:0004575">
    <property type="term" value="F:sucrose alpha-glucosidase activity"/>
    <property type="evidence" value="ECO:0007669"/>
    <property type="project" value="TreeGrafter"/>
</dbReference>
<protein>
    <submittedName>
        <fullName evidence="8">Sucrose-6-phosphate hydrolase</fullName>
    </submittedName>
</protein>
<dbReference type="EMBL" id="JAGMVJ010000001">
    <property type="protein sequence ID" value="KAH7095049.1"/>
    <property type="molecule type" value="Genomic_DNA"/>
</dbReference>
<evidence type="ECO:0000256" key="5">
    <source>
        <dbReference type="SAM" id="SignalP"/>
    </source>
</evidence>
<evidence type="ECO:0000256" key="2">
    <source>
        <dbReference type="ARBA" id="ARBA00022801"/>
    </source>
</evidence>
<dbReference type="PANTHER" id="PTHR42800">
    <property type="entry name" value="EXOINULINASE INUD (AFU_ORTHOLOGUE AFUA_5G00480)"/>
    <property type="match status" value="1"/>
</dbReference>
<dbReference type="Gene3D" id="2.60.120.560">
    <property type="entry name" value="Exo-inulinase, domain 1"/>
    <property type="match status" value="1"/>
</dbReference>
<reference evidence="8" key="1">
    <citation type="journal article" date="2021" name="Nat. Commun.">
        <title>Genetic determinants of endophytism in the Arabidopsis root mycobiome.</title>
        <authorList>
            <person name="Mesny F."/>
            <person name="Miyauchi S."/>
            <person name="Thiergart T."/>
            <person name="Pickel B."/>
            <person name="Atanasova L."/>
            <person name="Karlsson M."/>
            <person name="Huettel B."/>
            <person name="Barry K.W."/>
            <person name="Haridas S."/>
            <person name="Chen C."/>
            <person name="Bauer D."/>
            <person name="Andreopoulos W."/>
            <person name="Pangilinan J."/>
            <person name="LaButti K."/>
            <person name="Riley R."/>
            <person name="Lipzen A."/>
            <person name="Clum A."/>
            <person name="Drula E."/>
            <person name="Henrissat B."/>
            <person name="Kohler A."/>
            <person name="Grigoriev I.V."/>
            <person name="Martin F.M."/>
            <person name="Hacquard S."/>
        </authorList>
    </citation>
    <scope>NUCLEOTIDE SEQUENCE</scope>
    <source>
        <strain evidence="8">MPI-SDFR-AT-0120</strain>
    </source>
</reference>
<dbReference type="Pfam" id="PF00251">
    <property type="entry name" value="Glyco_hydro_32N"/>
    <property type="match status" value="1"/>
</dbReference>
<dbReference type="AlphaFoldDB" id="A0A8K0W4P3"/>
<evidence type="ECO:0000259" key="7">
    <source>
        <dbReference type="Pfam" id="PF08244"/>
    </source>
</evidence>
<evidence type="ECO:0000256" key="3">
    <source>
        <dbReference type="ARBA" id="ARBA00023295"/>
    </source>
</evidence>
<organism evidence="8 9">
    <name type="scientific">Paraphoma chrysanthemicola</name>
    <dbReference type="NCBI Taxonomy" id="798071"/>
    <lineage>
        <taxon>Eukaryota</taxon>
        <taxon>Fungi</taxon>
        <taxon>Dikarya</taxon>
        <taxon>Ascomycota</taxon>
        <taxon>Pezizomycotina</taxon>
        <taxon>Dothideomycetes</taxon>
        <taxon>Pleosporomycetidae</taxon>
        <taxon>Pleosporales</taxon>
        <taxon>Pleosporineae</taxon>
        <taxon>Phaeosphaeriaceae</taxon>
        <taxon>Paraphoma</taxon>
    </lineage>
</organism>
<feature type="signal peptide" evidence="5">
    <location>
        <begin position="1"/>
        <end position="20"/>
    </location>
</feature>
<evidence type="ECO:0000313" key="8">
    <source>
        <dbReference type="EMBL" id="KAH7095049.1"/>
    </source>
</evidence>
<keyword evidence="2 4" id="KW-0378">Hydrolase</keyword>
<dbReference type="PANTHER" id="PTHR42800:SF3">
    <property type="entry name" value="GLYCOSYL HYDROLASE FAMILY 32 N-TERMINAL DOMAIN-CONTAINING PROTEIN"/>
    <property type="match status" value="1"/>
</dbReference>
<dbReference type="Pfam" id="PF08244">
    <property type="entry name" value="Glyco_hydro_32C"/>
    <property type="match status" value="1"/>
</dbReference>
<dbReference type="SUPFAM" id="SSF49899">
    <property type="entry name" value="Concanavalin A-like lectins/glucanases"/>
    <property type="match status" value="1"/>
</dbReference>
<evidence type="ECO:0000256" key="4">
    <source>
        <dbReference type="RuleBase" id="RU362110"/>
    </source>
</evidence>
<dbReference type="CDD" id="cd18621">
    <property type="entry name" value="GH32_XdINV-like"/>
    <property type="match status" value="1"/>
</dbReference>
<dbReference type="InterPro" id="IPR013148">
    <property type="entry name" value="Glyco_hydro_32_N"/>
</dbReference>
<dbReference type="SUPFAM" id="SSF75005">
    <property type="entry name" value="Arabinanase/levansucrase/invertase"/>
    <property type="match status" value="1"/>
</dbReference>
<comment type="similarity">
    <text evidence="1 4">Belongs to the glycosyl hydrolase 32 family.</text>
</comment>
<proteinExistence type="inferred from homology"/>
<feature type="domain" description="Glycosyl hydrolase family 32 C-terminal" evidence="7">
    <location>
        <begin position="455"/>
        <end position="613"/>
    </location>
</feature>
<dbReference type="OrthoDB" id="202537at2759"/>
<name>A0A8K0W4P3_9PLEO</name>
<evidence type="ECO:0000259" key="6">
    <source>
        <dbReference type="Pfam" id="PF00251"/>
    </source>
</evidence>
<sequence length="648" mass="72482">MMRTVSLLSLALGSLPFSRAQNVTEPPVYQLPAVLTADYIQTLPNNSLFLRWRPTYHFISPAGWMNDPCGMMYDPKEDRYHLHYQWHPNHVNWGNISWGHAVSDDLVTWTDVGGWEDDQAQSVGTGPNPDSRNTSYYGLGIFSGSGQPYNLKGEQDGTLISFYTSVQYLPTNWAIPYIKGTEKQSVVISNDGGETWEQYAGNPVISSPPEGWNITGWRDPFVEPWPEMDAILGQTEPHWYMVLGSGIKGENGGGRIPFYSAPANNLTNWTFLGALWEPKRNETLGSLLETGTYGFNFEVSNFFSLTDEDDDVHYYTLMGTEGGNLTWHPRAQWGLWNEGQVTRRENGSAEFTPVSGGVIDSGLSYAVTSFLDTKNNASRRVQWGWANEENNNFGINQAGYVGAITLPREMYVIKTRNLINADGGLTTKGNTRVVEHGNGTFTGYTLGARPLPDVVEALREKAERKDVKTVNNWTTSLLAGNGSSHMELKVTLSNATGPAGVTIASSPDGDEQTVIWYSPENYTINVDRSRSSNIVEFANYTMLGYFYPYTFANGTQESLHMDIFVDGSLVEVYVNDRFWLTTRIYPSRLDSTGYGIWVDRNVTVGVSDLTVWNMESADAWPERPRNSSSELVFDTPEETNNYIWWGGN</sequence>
<dbReference type="InterPro" id="IPR013320">
    <property type="entry name" value="ConA-like_dom_sf"/>
</dbReference>
<feature type="domain" description="Glycosyl hydrolase family 32 N-terminal" evidence="6">
    <location>
        <begin position="57"/>
        <end position="417"/>
    </location>
</feature>
<dbReference type="InterPro" id="IPR023296">
    <property type="entry name" value="Glyco_hydro_beta-prop_sf"/>
</dbReference>